<protein>
    <submittedName>
        <fullName evidence="2">Predicted aminoglycoside phosphotransferase</fullName>
    </submittedName>
</protein>
<proteinExistence type="predicted"/>
<dbReference type="InterPro" id="IPR002575">
    <property type="entry name" value="Aminoglycoside_PTrfase"/>
</dbReference>
<dbReference type="InterPro" id="IPR051678">
    <property type="entry name" value="AGP_Transferase"/>
</dbReference>
<geneLocation type="plasmid" evidence="3">
    <name>pMaq22A_2p DNA</name>
</geneLocation>
<dbReference type="Proteomes" id="UP000061432">
    <property type="component" value="Plasmid pMaq22A_2p"/>
</dbReference>
<feature type="domain" description="Aminoglycoside phosphotransferase" evidence="1">
    <location>
        <begin position="44"/>
        <end position="272"/>
    </location>
</feature>
<keyword evidence="2" id="KW-0808">Transferase</keyword>
<dbReference type="GO" id="GO:0016740">
    <property type="term" value="F:transferase activity"/>
    <property type="evidence" value="ECO:0007669"/>
    <property type="project" value="UniProtKB-KW"/>
</dbReference>
<dbReference type="CDD" id="cd05154">
    <property type="entry name" value="ACAD10_11_N-like"/>
    <property type="match status" value="1"/>
</dbReference>
<dbReference type="InterPro" id="IPR011009">
    <property type="entry name" value="Kinase-like_dom_sf"/>
</dbReference>
<dbReference type="AlphaFoldDB" id="A0A0C6FS62"/>
<evidence type="ECO:0000313" key="3">
    <source>
        <dbReference type="Proteomes" id="UP000061432"/>
    </source>
</evidence>
<evidence type="ECO:0000313" key="2">
    <source>
        <dbReference type="EMBL" id="BAQ49902.1"/>
    </source>
</evidence>
<accession>A0A0C6FS62</accession>
<reference evidence="2 3" key="1">
    <citation type="journal article" date="2015" name="Genome Announc.">
        <title>Complete Genome Sequence of Methylobacterium aquaticum Strain 22A, Isolated from Racomitrium japonicum Moss.</title>
        <authorList>
            <person name="Tani A."/>
            <person name="Ogura Y."/>
            <person name="Hayashi T."/>
            <person name="Kimbara K."/>
        </authorList>
    </citation>
    <scope>NUCLEOTIDE SEQUENCE [LARGE SCALE GENOMIC DNA]</scope>
    <source>
        <strain evidence="2 3">MA-22A</strain>
        <plasmid evidence="3">Plasmid pMaq22A_2p DNA</plasmid>
    </source>
</reference>
<dbReference type="KEGG" id="maqu:Maq22A_2p40540"/>
<evidence type="ECO:0000259" key="1">
    <source>
        <dbReference type="Pfam" id="PF01636"/>
    </source>
</evidence>
<dbReference type="SUPFAM" id="SSF56112">
    <property type="entry name" value="Protein kinase-like (PK-like)"/>
    <property type="match status" value="1"/>
</dbReference>
<dbReference type="PANTHER" id="PTHR21310">
    <property type="entry name" value="AMINOGLYCOSIDE PHOSPHOTRANSFERASE-RELATED-RELATED"/>
    <property type="match status" value="1"/>
</dbReference>
<organism evidence="2 3">
    <name type="scientific">Methylobacterium aquaticum</name>
    <dbReference type="NCBI Taxonomy" id="270351"/>
    <lineage>
        <taxon>Bacteria</taxon>
        <taxon>Pseudomonadati</taxon>
        <taxon>Pseudomonadota</taxon>
        <taxon>Alphaproteobacteria</taxon>
        <taxon>Hyphomicrobiales</taxon>
        <taxon>Methylobacteriaceae</taxon>
        <taxon>Methylobacterium</taxon>
    </lineage>
</organism>
<reference evidence="3" key="2">
    <citation type="submission" date="2015-01" db="EMBL/GenBank/DDBJ databases">
        <title>Complete genome sequence of Methylobacterium aquaticum strain 22A.</title>
        <authorList>
            <person name="Tani A."/>
            <person name="Ogura Y."/>
            <person name="Hayashi T."/>
        </authorList>
    </citation>
    <scope>NUCLEOTIDE SEQUENCE [LARGE SCALE GENOMIC DNA]</scope>
    <source>
        <strain evidence="3">MA-22A</strain>
        <plasmid evidence="3">Plasmid pMaq22A_2p DNA</plasmid>
    </source>
</reference>
<name>A0A0C6FS62_9HYPH</name>
<sequence>MGVSGALPNPDDTATGGHDADEAALFAWVEASCGGRLAAIHRTSGGNRARSWAIDVTRPDGTVAEVFLRYAPPRPPGAEPYTIAREAEVYQVIAAADLRAPRLIAAHPDGYAILTDRAHGIAEFRRLTDAQVKQAIAAEVMADLARLHGLPVDGVRLAGGVSGGRIADHVRAELAIWRAMYAEAGTRDGLIELALRWLDANLPDPDGPVALVHGDAGPGNFLFADGRLTALIDWELAHLGDPMEDLAWFSMRCVMEPVPDFAESLRAYARAARAPVNRARILYHRVFVSTRVVIIRHRAVTGEPANAIVSRALNRRLLVEALAEASGTAVTWPQVKGAPATPRSALFAQVLDDLRDVIVPRSKDSQAVARAKAAAKVLKYLEAWDRVGAGFAERERADLEALLDRPVADEAAGQLALADAIASGEVPFERMLTFFAGQAAREAHLAAGASGGIAARHYPAI</sequence>
<dbReference type="Gene3D" id="3.90.1200.10">
    <property type="match status" value="1"/>
</dbReference>
<dbReference type="InterPro" id="IPR041726">
    <property type="entry name" value="ACAD10_11_N"/>
</dbReference>
<keyword evidence="2" id="KW-0614">Plasmid</keyword>
<dbReference type="PANTHER" id="PTHR21310:SF57">
    <property type="entry name" value="BLR2944 PROTEIN"/>
    <property type="match status" value="1"/>
</dbReference>
<dbReference type="OrthoDB" id="3806873at2"/>
<dbReference type="PATRIC" id="fig|270351.10.peg.7032"/>
<gene>
    <name evidence="2" type="ORF">Maq22A_2p40540</name>
</gene>
<dbReference type="EMBL" id="AP014706">
    <property type="protein sequence ID" value="BAQ49902.1"/>
    <property type="molecule type" value="Genomic_DNA"/>
</dbReference>
<dbReference type="Pfam" id="PF01636">
    <property type="entry name" value="APH"/>
    <property type="match status" value="1"/>
</dbReference>